<name>A0ACB7Y0W2_9ERIC</name>
<sequence>MPQRLVNATTKTTPPPRRRPLVRLKTVHCNQADMASTSPNATSGWPSKVCSCRAGSCIPTKAGPNAKNPGRYYYKCPVGSPSRQWNGWCDNNIQDVSHSADDRTRHTKYNVDLNNNLRELTSAIRNTVRILVIHSLIGIEICVFLVIHLMCRYLATLSTNHATIKLISREFFMASDGRKFEKLHLGEYQWETYVDAFDRACKFASGLIKLGHDVNTRTAILYGCARVFVSFMP</sequence>
<keyword evidence="2" id="KW-1185">Reference proteome</keyword>
<proteinExistence type="predicted"/>
<dbReference type="Proteomes" id="UP000828048">
    <property type="component" value="Chromosome 5"/>
</dbReference>
<accession>A0ACB7Y0W2</accession>
<organism evidence="1 2">
    <name type="scientific">Vaccinium darrowii</name>
    <dbReference type="NCBI Taxonomy" id="229202"/>
    <lineage>
        <taxon>Eukaryota</taxon>
        <taxon>Viridiplantae</taxon>
        <taxon>Streptophyta</taxon>
        <taxon>Embryophyta</taxon>
        <taxon>Tracheophyta</taxon>
        <taxon>Spermatophyta</taxon>
        <taxon>Magnoliopsida</taxon>
        <taxon>eudicotyledons</taxon>
        <taxon>Gunneridae</taxon>
        <taxon>Pentapetalae</taxon>
        <taxon>asterids</taxon>
        <taxon>Ericales</taxon>
        <taxon>Ericaceae</taxon>
        <taxon>Vaccinioideae</taxon>
        <taxon>Vaccinieae</taxon>
        <taxon>Vaccinium</taxon>
    </lineage>
</organism>
<evidence type="ECO:0000313" key="2">
    <source>
        <dbReference type="Proteomes" id="UP000828048"/>
    </source>
</evidence>
<reference evidence="1 2" key="1">
    <citation type="journal article" date="2021" name="Hortic Res">
        <title>High-quality reference genome and annotation aids understanding of berry development for evergreen blueberry (Vaccinium darrowii).</title>
        <authorList>
            <person name="Yu J."/>
            <person name="Hulse-Kemp A.M."/>
            <person name="Babiker E."/>
            <person name="Staton M."/>
        </authorList>
    </citation>
    <scope>NUCLEOTIDE SEQUENCE [LARGE SCALE GENOMIC DNA]</scope>
    <source>
        <strain evidence="2">cv. NJ 8807/NJ 8810</strain>
        <tissue evidence="1">Young leaf</tissue>
    </source>
</reference>
<comment type="caution">
    <text evidence="1">The sequence shown here is derived from an EMBL/GenBank/DDBJ whole genome shotgun (WGS) entry which is preliminary data.</text>
</comment>
<dbReference type="EMBL" id="CM037155">
    <property type="protein sequence ID" value="KAH7847156.1"/>
    <property type="molecule type" value="Genomic_DNA"/>
</dbReference>
<evidence type="ECO:0000313" key="1">
    <source>
        <dbReference type="EMBL" id="KAH7847156.1"/>
    </source>
</evidence>
<protein>
    <submittedName>
        <fullName evidence="1">Uncharacterized protein</fullName>
    </submittedName>
</protein>
<gene>
    <name evidence="1" type="ORF">Vadar_022607</name>
</gene>